<feature type="region of interest" description="Disordered" evidence="1">
    <location>
        <begin position="31"/>
        <end position="58"/>
    </location>
</feature>
<evidence type="ECO:0000256" key="1">
    <source>
        <dbReference type="SAM" id="MobiDB-lite"/>
    </source>
</evidence>
<protein>
    <submittedName>
        <fullName evidence="2">Uncharacterized protein</fullName>
    </submittedName>
</protein>
<proteinExistence type="predicted"/>
<organism evidence="2 3">
    <name type="scientific">Penicillium nordicum</name>
    <dbReference type="NCBI Taxonomy" id="229535"/>
    <lineage>
        <taxon>Eukaryota</taxon>
        <taxon>Fungi</taxon>
        <taxon>Dikarya</taxon>
        <taxon>Ascomycota</taxon>
        <taxon>Pezizomycotina</taxon>
        <taxon>Eurotiomycetes</taxon>
        <taxon>Eurotiomycetidae</taxon>
        <taxon>Eurotiales</taxon>
        <taxon>Aspergillaceae</taxon>
        <taxon>Penicillium</taxon>
    </lineage>
</organism>
<keyword evidence="3" id="KW-1185">Reference proteome</keyword>
<dbReference type="EMBL" id="LHQQ01000006">
    <property type="protein sequence ID" value="KOS48338.1"/>
    <property type="molecule type" value="Genomic_DNA"/>
</dbReference>
<dbReference type="Proteomes" id="UP000037696">
    <property type="component" value="Unassembled WGS sequence"/>
</dbReference>
<evidence type="ECO:0000313" key="2">
    <source>
        <dbReference type="EMBL" id="KOS48338.1"/>
    </source>
</evidence>
<accession>A0A0M8PA81</accession>
<sequence>MKKWTRVESKPGGRIFISWWLVEQWDIETNTPPSSSSLVQDSDHEPQQNHGTVRVSYPKITQPRGSVLRFCIFKVLDLRVEQPNRSLNPPRAPWSPVFRGKDCRFFLTANDQ</sequence>
<gene>
    <name evidence="2" type="ORF">ACN38_g677</name>
</gene>
<comment type="caution">
    <text evidence="2">The sequence shown here is derived from an EMBL/GenBank/DDBJ whole genome shotgun (WGS) entry which is preliminary data.</text>
</comment>
<name>A0A0M8PA81_9EURO</name>
<reference evidence="2 3" key="1">
    <citation type="submission" date="2015-08" db="EMBL/GenBank/DDBJ databases">
        <title>Genome sequencing of Penicillium nordicum.</title>
        <authorList>
            <person name="Nguyen H.D."/>
            <person name="Seifert K.A."/>
        </authorList>
    </citation>
    <scope>NUCLEOTIDE SEQUENCE [LARGE SCALE GENOMIC DNA]</scope>
    <source>
        <strain evidence="2 3">DAOMC 185683</strain>
    </source>
</reference>
<evidence type="ECO:0000313" key="3">
    <source>
        <dbReference type="Proteomes" id="UP000037696"/>
    </source>
</evidence>
<dbReference type="AlphaFoldDB" id="A0A0M8PA81"/>
<feature type="compositionally biased region" description="Polar residues" evidence="1">
    <location>
        <begin position="31"/>
        <end position="40"/>
    </location>
</feature>